<evidence type="ECO:0000256" key="7">
    <source>
        <dbReference type="SAM" id="Phobius"/>
    </source>
</evidence>
<dbReference type="PROSITE" id="PS51382">
    <property type="entry name" value="SPX"/>
    <property type="match status" value="1"/>
</dbReference>
<dbReference type="OrthoDB" id="10260443at2759"/>
<proteinExistence type="predicted"/>
<dbReference type="EMBL" id="JAEUBG010003857">
    <property type="protein sequence ID" value="KAH3682223.1"/>
    <property type="molecule type" value="Genomic_DNA"/>
</dbReference>
<name>A0A9P8Q1E8_WICPI</name>
<keyword evidence="4 7" id="KW-1133">Transmembrane helix</keyword>
<keyword evidence="3 7" id="KW-0812">Transmembrane</keyword>
<dbReference type="GO" id="GO:0005315">
    <property type="term" value="F:phosphate transmembrane transporter activity"/>
    <property type="evidence" value="ECO:0007669"/>
    <property type="project" value="TreeGrafter"/>
</dbReference>
<protein>
    <recommendedName>
        <fullName evidence="8">SPX domain-containing protein</fullName>
    </recommendedName>
</protein>
<reference evidence="9" key="2">
    <citation type="submission" date="2021-01" db="EMBL/GenBank/DDBJ databases">
        <authorList>
            <person name="Schikora-Tamarit M.A."/>
        </authorList>
    </citation>
    <scope>NUCLEOTIDE SEQUENCE</scope>
    <source>
        <strain evidence="9">CBS2887</strain>
    </source>
</reference>
<reference evidence="9" key="1">
    <citation type="journal article" date="2021" name="Open Biol.">
        <title>Shared evolutionary footprints suggest mitochondrial oxidative damage underlies multiple complex I losses in fungi.</title>
        <authorList>
            <person name="Schikora-Tamarit M.A."/>
            <person name="Marcet-Houben M."/>
            <person name="Nosek J."/>
            <person name="Gabaldon T."/>
        </authorList>
    </citation>
    <scope>NUCLEOTIDE SEQUENCE</scope>
    <source>
        <strain evidence="9">CBS2887</strain>
    </source>
</reference>
<comment type="caution">
    <text evidence="9">The sequence shown here is derived from an EMBL/GenBank/DDBJ whole genome shotgun (WGS) entry which is preliminary data.</text>
</comment>
<feature type="compositionally biased region" description="Polar residues" evidence="6">
    <location>
        <begin position="161"/>
        <end position="170"/>
    </location>
</feature>
<dbReference type="GO" id="GO:0006797">
    <property type="term" value="P:polyphosphate metabolic process"/>
    <property type="evidence" value="ECO:0007669"/>
    <property type="project" value="TreeGrafter"/>
</dbReference>
<dbReference type="Pfam" id="PF03105">
    <property type="entry name" value="SPX"/>
    <property type="match status" value="1"/>
</dbReference>
<keyword evidence="2" id="KW-0813">Transport</keyword>
<feature type="non-terminal residue" evidence="9">
    <location>
        <position position="555"/>
    </location>
</feature>
<comment type="subcellular location">
    <subcellularLocation>
        <location evidence="1">Membrane</location>
        <topology evidence="1">Multi-pass membrane protein</topology>
    </subcellularLocation>
</comment>
<evidence type="ECO:0000313" key="10">
    <source>
        <dbReference type="Proteomes" id="UP000774326"/>
    </source>
</evidence>
<evidence type="ECO:0000259" key="8">
    <source>
        <dbReference type="PROSITE" id="PS51382"/>
    </source>
</evidence>
<dbReference type="Pfam" id="PF03600">
    <property type="entry name" value="CitMHS"/>
    <property type="match status" value="1"/>
</dbReference>
<feature type="transmembrane region" description="Helical" evidence="7">
    <location>
        <begin position="370"/>
        <end position="392"/>
    </location>
</feature>
<accession>A0A9P8Q1E8</accession>
<evidence type="ECO:0000256" key="2">
    <source>
        <dbReference type="ARBA" id="ARBA00022448"/>
    </source>
</evidence>
<feature type="domain" description="SPX" evidence="8">
    <location>
        <begin position="1"/>
        <end position="271"/>
    </location>
</feature>
<feature type="compositionally biased region" description="Basic and acidic residues" evidence="6">
    <location>
        <begin position="173"/>
        <end position="182"/>
    </location>
</feature>
<dbReference type="PANTHER" id="PTHR10283:SF92">
    <property type="entry name" value="LOW-AFFINITY PHOSPHATE TRANSPORTER PHO91"/>
    <property type="match status" value="1"/>
</dbReference>
<evidence type="ECO:0000256" key="1">
    <source>
        <dbReference type="ARBA" id="ARBA00004141"/>
    </source>
</evidence>
<dbReference type="PANTHER" id="PTHR10283">
    <property type="entry name" value="SOLUTE CARRIER FAMILY 13 MEMBER"/>
    <property type="match status" value="1"/>
</dbReference>
<sequence>MQYDQVLQANSVPTWEEHYIHYDKLKTEITLLLQDFKDGAVLVSEEEKELLNKKLTAWAKLKTIFQSKKKDNGAEHQLSSADEYQLSQFDIQEDLPCEKQMRLFLLSIYNEVSAMDSFFNRKESELNLELDTLQAELSSMYGIGLDDHTDVHRSQQKHQLHSANSSNFFSEDSLEKKDSNDGAELKINEKVNQMSFDEDLEGGSDVHLDYDTDDEGDAEKVDEDLIVRLRTLFMDYSNLKSFISLNKSGVMKICKKFDKSFNLKSYSLTNNFEDSIFTFEAAKIFNTSSVTRLEAKLIEIVKLYQLSKYHHCVNKPEFSLDQRNAIRAELDNYTSHQNSFNKHHVAHSDNFQWTYSHLAIKGHTFAVPSFFLQQNVITEIIIVIVTLILAFVKTLNDRVQGKALAYAFFMCANWAFAPMPLFMVSMCSPLVGVLFHVCKNTDGTLMSRSSIATLAFQQMWSSTIMILVSGFTMATALKKYNIAKFFAGLILRKFGKSPKIVVFLLMLIACYLSMFISNVATPVLCFGLAEDMLQDLGANSPLAKGIALAIAFSAN</sequence>
<dbReference type="InterPro" id="IPR004680">
    <property type="entry name" value="Cit_transptr-like_dom"/>
</dbReference>
<gene>
    <name evidence="9" type="ORF">WICPIJ_006814</name>
</gene>
<dbReference type="Proteomes" id="UP000774326">
    <property type="component" value="Unassembled WGS sequence"/>
</dbReference>
<dbReference type="GO" id="GO:0005886">
    <property type="term" value="C:plasma membrane"/>
    <property type="evidence" value="ECO:0007669"/>
    <property type="project" value="TreeGrafter"/>
</dbReference>
<keyword evidence="10" id="KW-1185">Reference proteome</keyword>
<feature type="transmembrane region" description="Helical" evidence="7">
    <location>
        <begin position="498"/>
        <end position="516"/>
    </location>
</feature>
<evidence type="ECO:0000256" key="4">
    <source>
        <dbReference type="ARBA" id="ARBA00022989"/>
    </source>
</evidence>
<dbReference type="InterPro" id="IPR004331">
    <property type="entry name" value="SPX_dom"/>
</dbReference>
<keyword evidence="5 7" id="KW-0472">Membrane</keyword>
<dbReference type="GO" id="GO:0006817">
    <property type="term" value="P:phosphate ion transport"/>
    <property type="evidence" value="ECO:0007669"/>
    <property type="project" value="TreeGrafter"/>
</dbReference>
<evidence type="ECO:0000256" key="5">
    <source>
        <dbReference type="ARBA" id="ARBA00023136"/>
    </source>
</evidence>
<feature type="region of interest" description="Disordered" evidence="6">
    <location>
        <begin position="151"/>
        <end position="182"/>
    </location>
</feature>
<feature type="transmembrane region" description="Helical" evidence="7">
    <location>
        <begin position="457"/>
        <end position="477"/>
    </location>
</feature>
<evidence type="ECO:0000313" key="9">
    <source>
        <dbReference type="EMBL" id="KAH3682223.1"/>
    </source>
</evidence>
<evidence type="ECO:0000256" key="3">
    <source>
        <dbReference type="ARBA" id="ARBA00022692"/>
    </source>
</evidence>
<dbReference type="AlphaFoldDB" id="A0A9P8Q1E8"/>
<evidence type="ECO:0000256" key="6">
    <source>
        <dbReference type="SAM" id="MobiDB-lite"/>
    </source>
</evidence>
<organism evidence="9 10">
    <name type="scientific">Wickerhamomyces pijperi</name>
    <name type="common">Yeast</name>
    <name type="synonym">Pichia pijperi</name>
    <dbReference type="NCBI Taxonomy" id="599730"/>
    <lineage>
        <taxon>Eukaryota</taxon>
        <taxon>Fungi</taxon>
        <taxon>Dikarya</taxon>
        <taxon>Ascomycota</taxon>
        <taxon>Saccharomycotina</taxon>
        <taxon>Saccharomycetes</taxon>
        <taxon>Phaffomycetales</taxon>
        <taxon>Wickerhamomycetaceae</taxon>
        <taxon>Wickerhamomyces</taxon>
    </lineage>
</organism>
<feature type="transmembrane region" description="Helical" evidence="7">
    <location>
        <begin position="404"/>
        <end position="437"/>
    </location>
</feature>